<reference evidence="1 2" key="1">
    <citation type="journal article" date="2016" name="Genome Announc.">
        <title>Draft Genome Sequence of the Thermotolerant Cyanobacterium Desertifilum sp. IPPAS B-1220.</title>
        <authorList>
            <person name="Mironov K.S."/>
            <person name="Sinetova M.A."/>
            <person name="Bolatkhan K."/>
            <person name="Zayadan B.K."/>
            <person name="Ustinova V.V."/>
            <person name="Kupriyanova E.V."/>
            <person name="Skrypnik A.N."/>
            <person name="Gogoleva N.E."/>
            <person name="Gogolev Y.V."/>
            <person name="Los D.A."/>
        </authorList>
    </citation>
    <scope>NUCLEOTIDE SEQUENCE [LARGE SCALE GENOMIC DNA]</scope>
    <source>
        <strain evidence="1 2">IPPAS B-1220</strain>
    </source>
</reference>
<dbReference type="Proteomes" id="UP000095472">
    <property type="component" value="Chromosome"/>
</dbReference>
<organism evidence="1 2">
    <name type="scientific">Desertifilum tharense IPPAS B-1220</name>
    <dbReference type="NCBI Taxonomy" id="1781255"/>
    <lineage>
        <taxon>Bacteria</taxon>
        <taxon>Bacillati</taxon>
        <taxon>Cyanobacteriota</taxon>
        <taxon>Cyanophyceae</taxon>
        <taxon>Desertifilales</taxon>
        <taxon>Desertifilaceae</taxon>
        <taxon>Desertifilum</taxon>
    </lineage>
</organism>
<protein>
    <submittedName>
        <fullName evidence="1">Serine/threonine protein kinase</fullName>
        <ecNumber evidence="1">2.7.11.1</ecNumber>
    </submittedName>
</protein>
<proteinExistence type="predicted"/>
<accession>A0ACD5GUG1</accession>
<name>A0ACD5GUG1_9CYAN</name>
<keyword evidence="1" id="KW-0418">Kinase</keyword>
<keyword evidence="1" id="KW-0808">Transferase</keyword>
<sequence>MTWQPGYSLLEGKYIIEQSLGKGGFGITYLARDRSGQQVTIKTLNDKVQNRSDFAKCQQDFLNEALRLAKCSHPHIVRVEELIQHESLWCIVMEYVDGVNLARLTQERGTLPEADALHYIRQIGDALQLVHQQGFLHRDIKPLNIIVRTDQAHAVLIDFGMTRKFIPNLTQVHTEYVTRGFAPIEQYDRRSLRGALYRCLWTGGYPLRATDESGTGSFGSARSQLE</sequence>
<keyword evidence="2" id="KW-1185">Reference proteome</keyword>
<evidence type="ECO:0000313" key="2">
    <source>
        <dbReference type="Proteomes" id="UP000095472"/>
    </source>
</evidence>
<keyword evidence="1" id="KW-0723">Serine/threonine-protein kinase</keyword>
<dbReference type="EC" id="2.7.11.1" evidence="1"/>
<evidence type="ECO:0000313" key="1">
    <source>
        <dbReference type="EMBL" id="XPM64260.1"/>
    </source>
</evidence>
<dbReference type="EMBL" id="CP182909">
    <property type="protein sequence ID" value="XPM64260.1"/>
    <property type="molecule type" value="Genomic_DNA"/>
</dbReference>
<gene>
    <name evidence="1" type="ORF">BH720_035760</name>
</gene>